<protein>
    <submittedName>
        <fullName evidence="2">DUF2185 domain-containing protein</fullName>
    </submittedName>
</protein>
<dbReference type="PANTHER" id="PTHR38743">
    <property type="entry name" value="SIMILAR TO GLYOXYLASE I FAMILY PROTEIN"/>
    <property type="match status" value="1"/>
</dbReference>
<dbReference type="PANTHER" id="PTHR38743:SF2">
    <property type="entry name" value="DUF2185 DOMAIN-CONTAINING PROTEIN"/>
    <property type="match status" value="1"/>
</dbReference>
<gene>
    <name evidence="2" type="ORF">EGI31_09825</name>
</gene>
<sequence length="107" mass="12427">MQSKIEEFQDLIPTGGTCMATGKITEEGLKVGFMYREEPEDEFDTGWRFYSGTEDDEYVENLDNISIYDVNTIANYDRAIIPMLKKPIGSEWERIEGTNRFQPLEEE</sequence>
<proteinExistence type="predicted"/>
<evidence type="ECO:0000259" key="1">
    <source>
        <dbReference type="Pfam" id="PF09951"/>
    </source>
</evidence>
<dbReference type="AlphaFoldDB" id="A0AAE3H391"/>
<organism evidence="2 3">
    <name type="scientific">Lacihabitans soyangensis</name>
    <dbReference type="NCBI Taxonomy" id="869394"/>
    <lineage>
        <taxon>Bacteria</taxon>
        <taxon>Pseudomonadati</taxon>
        <taxon>Bacteroidota</taxon>
        <taxon>Cytophagia</taxon>
        <taxon>Cytophagales</taxon>
        <taxon>Leadbetterellaceae</taxon>
        <taxon>Lacihabitans</taxon>
    </lineage>
</organism>
<evidence type="ECO:0000313" key="3">
    <source>
        <dbReference type="Proteomes" id="UP001204144"/>
    </source>
</evidence>
<dbReference type="RefSeq" id="WP_255037038.1">
    <property type="nucleotide sequence ID" value="NZ_RJUF01000023.1"/>
</dbReference>
<dbReference type="EMBL" id="RJUF01000023">
    <property type="protein sequence ID" value="MCP9763256.1"/>
    <property type="molecule type" value="Genomic_DNA"/>
</dbReference>
<accession>A0AAE3H391</accession>
<dbReference type="Pfam" id="PF09951">
    <property type="entry name" value="Imm33"/>
    <property type="match status" value="1"/>
</dbReference>
<name>A0AAE3H391_9BACT</name>
<comment type="caution">
    <text evidence="2">The sequence shown here is derived from an EMBL/GenBank/DDBJ whole genome shotgun (WGS) entry which is preliminary data.</text>
</comment>
<evidence type="ECO:0000313" key="2">
    <source>
        <dbReference type="EMBL" id="MCP9763256.1"/>
    </source>
</evidence>
<feature type="domain" description="Immunity protein Imm33" evidence="1">
    <location>
        <begin position="18"/>
        <end position="103"/>
    </location>
</feature>
<reference evidence="2 3" key="1">
    <citation type="submission" date="2018-11" db="EMBL/GenBank/DDBJ databases">
        <title>Novel bacteria species description.</title>
        <authorList>
            <person name="Han J.-H."/>
        </authorList>
    </citation>
    <scope>NUCLEOTIDE SEQUENCE [LARGE SCALE GENOMIC DNA]</scope>
    <source>
        <strain evidence="2 3">KCTC23259</strain>
    </source>
</reference>
<dbReference type="Proteomes" id="UP001204144">
    <property type="component" value="Unassembled WGS sequence"/>
</dbReference>
<dbReference type="InterPro" id="IPR018689">
    <property type="entry name" value="Imm33_dom"/>
</dbReference>
<keyword evidence="3" id="KW-1185">Reference proteome</keyword>